<dbReference type="FunFam" id="3.40.50.200:FF:000003">
    <property type="entry name" value="Tripeptidyl peptidase 2"/>
    <property type="match status" value="1"/>
</dbReference>
<feature type="domain" description="Tripeptidyl peptidase II C-terminal" evidence="22">
    <location>
        <begin position="1008"/>
        <end position="1070"/>
    </location>
</feature>
<evidence type="ECO:0000256" key="16">
    <source>
        <dbReference type="ARBA" id="ARBA00054482"/>
    </source>
</evidence>
<keyword evidence="12 18" id="KW-0720">Serine protease</keyword>
<dbReference type="PANTHER" id="PTHR43806:SF14">
    <property type="entry name" value="TRIPEPTIDYL-PEPTIDASE 2"/>
    <property type="match status" value="1"/>
</dbReference>
<dbReference type="GO" id="GO:0004177">
    <property type="term" value="F:aminopeptidase activity"/>
    <property type="evidence" value="ECO:0007669"/>
    <property type="project" value="UniProtKB-KW"/>
</dbReference>
<feature type="compositionally biased region" description="Basic and acidic residues" evidence="19">
    <location>
        <begin position="1002"/>
        <end position="1017"/>
    </location>
</feature>
<dbReference type="Pfam" id="PF21316">
    <property type="entry name" value="TPPII_GBD"/>
    <property type="match status" value="1"/>
</dbReference>
<evidence type="ECO:0000256" key="6">
    <source>
        <dbReference type="ARBA" id="ARBA00020244"/>
    </source>
</evidence>
<evidence type="ECO:0000256" key="3">
    <source>
        <dbReference type="ARBA" id="ARBA00004496"/>
    </source>
</evidence>
<dbReference type="PROSITE" id="PS00137">
    <property type="entry name" value="SUBTILASE_HIS"/>
    <property type="match status" value="1"/>
</dbReference>
<dbReference type="Pfam" id="PF21223">
    <property type="entry name" value="TPPII_Ig-like-1"/>
    <property type="match status" value="1"/>
</dbReference>
<keyword evidence="14" id="KW-0539">Nucleus</keyword>
<evidence type="ECO:0000256" key="2">
    <source>
        <dbReference type="ARBA" id="ARBA00004123"/>
    </source>
</evidence>
<comment type="similarity">
    <text evidence="4 18">Belongs to the peptidase S8 family.</text>
</comment>
<dbReference type="Gene3D" id="1.25.40.710">
    <property type="match status" value="1"/>
</dbReference>
<dbReference type="FunFam" id="2.60.40.3170:FF:000001">
    <property type="entry name" value="Tripeptidyl peptidase 2"/>
    <property type="match status" value="1"/>
</dbReference>
<evidence type="ECO:0000256" key="1">
    <source>
        <dbReference type="ARBA" id="ARBA00001910"/>
    </source>
</evidence>
<dbReference type="SUPFAM" id="SSF52743">
    <property type="entry name" value="Subtilisin-like"/>
    <property type="match status" value="1"/>
</dbReference>
<evidence type="ECO:0000256" key="15">
    <source>
        <dbReference type="ARBA" id="ARBA00032232"/>
    </source>
</evidence>
<evidence type="ECO:0000313" key="26">
    <source>
        <dbReference type="Proteomes" id="UP001181693"/>
    </source>
</evidence>
<dbReference type="PRINTS" id="PR00723">
    <property type="entry name" value="SUBTILISIN"/>
</dbReference>
<evidence type="ECO:0000256" key="19">
    <source>
        <dbReference type="SAM" id="MobiDB-lite"/>
    </source>
</evidence>
<evidence type="ECO:0000256" key="13">
    <source>
        <dbReference type="ARBA" id="ARBA00022990"/>
    </source>
</evidence>
<organism evidence="25 26">
    <name type="scientific">Pyxicephalus adspersus</name>
    <name type="common">African bullfrog</name>
    <dbReference type="NCBI Taxonomy" id="30357"/>
    <lineage>
        <taxon>Eukaryota</taxon>
        <taxon>Metazoa</taxon>
        <taxon>Chordata</taxon>
        <taxon>Craniata</taxon>
        <taxon>Vertebrata</taxon>
        <taxon>Euteleostomi</taxon>
        <taxon>Amphibia</taxon>
        <taxon>Batrachia</taxon>
        <taxon>Anura</taxon>
        <taxon>Neobatrachia</taxon>
        <taxon>Ranoidea</taxon>
        <taxon>Pyxicephalidae</taxon>
        <taxon>Pyxicephalinae</taxon>
        <taxon>Pyxicephalus</taxon>
    </lineage>
</organism>
<evidence type="ECO:0000256" key="10">
    <source>
        <dbReference type="ARBA" id="ARBA00022670"/>
    </source>
</evidence>
<dbReference type="Pfam" id="PF00082">
    <property type="entry name" value="Peptidase_S8"/>
    <property type="match status" value="1"/>
</dbReference>
<dbReference type="GO" id="GO:0004252">
    <property type="term" value="F:serine-type endopeptidase activity"/>
    <property type="evidence" value="ECO:0007669"/>
    <property type="project" value="UniProtKB-UniRule"/>
</dbReference>
<evidence type="ECO:0000256" key="7">
    <source>
        <dbReference type="ARBA" id="ARBA00022438"/>
    </source>
</evidence>
<evidence type="ECO:0000259" key="23">
    <source>
        <dbReference type="Pfam" id="PF21223"/>
    </source>
</evidence>
<dbReference type="PROSITE" id="PS51892">
    <property type="entry name" value="SUBTILASE"/>
    <property type="match status" value="1"/>
</dbReference>
<dbReference type="GO" id="GO:0005829">
    <property type="term" value="C:cytosol"/>
    <property type="evidence" value="ECO:0007669"/>
    <property type="project" value="TreeGrafter"/>
</dbReference>
<dbReference type="PANTHER" id="PTHR43806">
    <property type="entry name" value="PEPTIDASE S8"/>
    <property type="match status" value="1"/>
</dbReference>
<evidence type="ECO:0000313" key="25">
    <source>
        <dbReference type="EMBL" id="DBA33112.1"/>
    </source>
</evidence>
<dbReference type="GO" id="GO:0008240">
    <property type="term" value="F:tripeptidyl-peptidase activity"/>
    <property type="evidence" value="ECO:0007669"/>
    <property type="project" value="UniProtKB-EC"/>
</dbReference>
<dbReference type="InterPro" id="IPR022229">
    <property type="entry name" value="TPPII_Ig-like-2"/>
</dbReference>
<dbReference type="PROSITE" id="PS00138">
    <property type="entry name" value="SUBTILASE_SER"/>
    <property type="match status" value="1"/>
</dbReference>
<keyword evidence="10 18" id="KW-0645">Protease</keyword>
<evidence type="ECO:0000256" key="18">
    <source>
        <dbReference type="PROSITE-ProRule" id="PRU01240"/>
    </source>
</evidence>
<evidence type="ECO:0000256" key="14">
    <source>
        <dbReference type="ARBA" id="ARBA00023242"/>
    </source>
</evidence>
<dbReference type="CDD" id="cd04857">
    <property type="entry name" value="Peptidases_S8_Tripeptidyl_Aminopeptidase_II"/>
    <property type="match status" value="1"/>
</dbReference>
<dbReference type="FunFam" id="3.40.50.200:FF:000009">
    <property type="entry name" value="tripeptidyl-peptidase 2 isoform X1"/>
    <property type="match status" value="1"/>
</dbReference>
<evidence type="ECO:0000256" key="9">
    <source>
        <dbReference type="ARBA" id="ARBA00022553"/>
    </source>
</evidence>
<dbReference type="Pfam" id="PF12580">
    <property type="entry name" value="TPPII"/>
    <property type="match status" value="1"/>
</dbReference>
<feature type="region of interest" description="Disordered" evidence="19">
    <location>
        <begin position="996"/>
        <end position="1017"/>
    </location>
</feature>
<evidence type="ECO:0000259" key="21">
    <source>
        <dbReference type="Pfam" id="PF12580"/>
    </source>
</evidence>
<dbReference type="InterPro" id="IPR015500">
    <property type="entry name" value="Peptidase_S8_subtilisin-rel"/>
</dbReference>
<feature type="domain" description="Peptidase S8/S53" evidence="20">
    <location>
        <begin position="34"/>
        <end position="499"/>
    </location>
</feature>
<keyword evidence="11 18" id="KW-0378">Hydrolase</keyword>
<dbReference type="Gene3D" id="6.10.250.3080">
    <property type="match status" value="1"/>
</dbReference>
<comment type="function">
    <text evidence="16">Cytosolic tripeptidyl-peptidase that releases N-terminal tripeptides from polypeptides and is a component of the proteolytic cascade acting downstream of the 26S proteasome in the ubiquitin-proteasome pathway. It plays an important role in intracellular amino acid homeostasis. Stimulates adipogenesis.</text>
</comment>
<dbReference type="InterPro" id="IPR000209">
    <property type="entry name" value="Peptidase_S8/S53_dom"/>
</dbReference>
<proteinExistence type="inferred from homology"/>
<keyword evidence="7" id="KW-0031">Aminopeptidase</keyword>
<keyword evidence="9" id="KW-0597">Phosphoprotein</keyword>
<dbReference type="Gene3D" id="2.60.40.3170">
    <property type="match status" value="1"/>
</dbReference>
<dbReference type="InterPro" id="IPR023828">
    <property type="entry name" value="Peptidase_S8_Ser-AS"/>
</dbReference>
<comment type="caution">
    <text evidence="25">The sequence shown here is derived from an EMBL/GenBank/DDBJ whole genome shotgun (WGS) entry which is preliminary data.</text>
</comment>
<evidence type="ECO:0000256" key="8">
    <source>
        <dbReference type="ARBA" id="ARBA00022490"/>
    </source>
</evidence>
<evidence type="ECO:0000256" key="12">
    <source>
        <dbReference type="ARBA" id="ARBA00022825"/>
    </source>
</evidence>
<evidence type="ECO:0000256" key="17">
    <source>
        <dbReference type="ARBA" id="ARBA00075739"/>
    </source>
</evidence>
<dbReference type="GO" id="GO:0006508">
    <property type="term" value="P:proteolysis"/>
    <property type="evidence" value="ECO:0007669"/>
    <property type="project" value="UniProtKB-KW"/>
</dbReference>
<evidence type="ECO:0000259" key="20">
    <source>
        <dbReference type="Pfam" id="PF00082"/>
    </source>
</evidence>
<keyword evidence="8" id="KW-0963">Cytoplasm</keyword>
<gene>
    <name evidence="25" type="ORF">GDO54_000842</name>
</gene>
<feature type="domain" description="Tripeptidyl peptidase II second Ig-like" evidence="21">
    <location>
        <begin position="776"/>
        <end position="962"/>
    </location>
</feature>
<dbReference type="InterPro" id="IPR022232">
    <property type="entry name" value="TPPII_C_art"/>
</dbReference>
<accession>A0AAV3BA33</accession>
<sequence length="1248" mass="138170">MAAGTEEPFPFHGLLPKKETGAASFLTRYPHYDGRGVVIAVLDTGVDPGAPGMQQTTDGKPKIIDIIDTTGSGDVCTSTVVEPKDGVVVGLSGRTLKIPTNWTNPSGRYHIGLKNGFDFYPKALKERLQKERKEKLWDPTHRAILAEACRKQDEIDTSSCSQTQMGKLLKEDIQNQVELLNSFEKKYNDPGPVYDCLVWHDGETWRACMDTSECGDLEGCTVIGSYKETQEYASFGKSEMLNYSVNIYDEGNLLSIVTSGGAHGTHVASIAAGYFPDEPERNGVAPGAQILAIKIGDTRLSTMETGTGLIRAMIEAIKYKCDLVNYSYGEATHWPNSGRICEAINEAVWKHNIIYVSSAGNNGPCLTTVGCPGGTTSSVIGVGAYVSPDMMVAEYSLREKLPANQYTWSSRGPSTDGALGVSISAPGGAIASVPNWTLRGTQLMNGTSMSSPNACGGIALVLSGLKANGVPYTVQSVRRALENTALKAENIEVFAQGHGIIQVDKAYDYLMQNTSIIDKIGFTVSVGNGRGIYLRDPVQVAAPSDHGVGIEPMFPENTDNSNRISLQLHLVLTSNATWIQYPSHLELMNQCRHINVRVDPRGLREGVHYAEICGYDISAPTSGPLFRVPITVIIPARLGDSATFDLECKDVLFKSGQIRRHFIEVPQGAAWAEVNVTSRSSDVASKFVLHAVQLVKQKAYRSHEFYKFASLPENGSVTEAFPVLSGKTIEFCIARWWASLSDVNIDYSISFHGLVCGQSQLNIHASEGISRFDVSSSLKYEDLSPSISLKNWVQTLRPVSAKTRPLGVRDILPNNRQLYEIVLTYNFHQPKSGEVTPSCPLLCELLYESEFDSQLWMIYDQNKRQMGSGDAYPHQYSIKLEKGDYTIRLQVRHEQISELERLKDIPFVISHRMSNTLSLDIYESHSLALLGKKKVNTITLPPKHSQPFFITMLPDDKIPKGAGPGCYLSGTLTLSKTELGKKADVISVHYHLIPASTKPKNGSKEKEKESEKEKDVKEEFAEALRDLKIQWMSKLESNDIFSELKEAFPNHLPLYVARLQQLDSEKERIKLINEIIAAAEEVISRIDQTALALFFAMKSDPRPDAATIKNDMEKHKSTLIDALCRKGCGLADKVLHLQSKDGAALCEVDGREDDQEATLEALNDTYWEITKWIDIYDSKVLPFVYKHALANKLYGRGIKAATKLVEEKPTKENWKNCIQLMKLLGWTHCASFTENWIPVMYPPDYSIF</sequence>
<feature type="active site" description="Charge relay system" evidence="18">
    <location>
        <position position="263"/>
    </location>
</feature>
<dbReference type="Proteomes" id="UP001181693">
    <property type="component" value="Unassembled WGS sequence"/>
</dbReference>
<dbReference type="InterPro" id="IPR036852">
    <property type="entry name" value="Peptidase_S8/S53_dom_sf"/>
</dbReference>
<evidence type="ECO:0000259" key="24">
    <source>
        <dbReference type="Pfam" id="PF21316"/>
    </source>
</evidence>
<dbReference type="InterPro" id="IPR046939">
    <property type="entry name" value="TPPII_C_sf"/>
</dbReference>
<dbReference type="InterPro" id="IPR048383">
    <property type="entry name" value="TPPII_Ig-like-1"/>
</dbReference>
<comment type="catalytic activity">
    <reaction evidence="1">
        <text>Release of an N-terminal tripeptide from a polypeptide.</text>
        <dbReference type="EC" id="3.4.14.10"/>
    </reaction>
</comment>
<dbReference type="Gene3D" id="3.40.50.200">
    <property type="entry name" value="Peptidase S8/S53 domain"/>
    <property type="match status" value="2"/>
</dbReference>
<keyword evidence="26" id="KW-1185">Reference proteome</keyword>
<dbReference type="InterPro" id="IPR048384">
    <property type="entry name" value="TPPII_GBD"/>
</dbReference>
<comment type="subcellular location">
    <subcellularLocation>
        <location evidence="3">Cytoplasm</location>
    </subcellularLocation>
    <subcellularLocation>
        <location evidence="2">Nucleus</location>
    </subcellularLocation>
</comment>
<reference evidence="25" key="1">
    <citation type="thesis" date="2020" institute="ProQuest LLC" country="789 East Eisenhower Parkway, Ann Arbor, MI, USA">
        <title>Comparative Genomics and Chromosome Evolution.</title>
        <authorList>
            <person name="Mudd A.B."/>
        </authorList>
    </citation>
    <scope>NUCLEOTIDE SEQUENCE</scope>
    <source>
        <strain evidence="25">1538</strain>
        <tissue evidence="25">Blood</tissue>
    </source>
</reference>
<evidence type="ECO:0000256" key="4">
    <source>
        <dbReference type="ARBA" id="ARBA00011073"/>
    </source>
</evidence>
<name>A0AAV3BA33_PYXAD</name>
<dbReference type="Pfam" id="PF12583">
    <property type="entry name" value="TPPII_C"/>
    <property type="match status" value="1"/>
</dbReference>
<protein>
    <recommendedName>
        <fullName evidence="6">Tripeptidyl-peptidase 2</fullName>
        <ecNumber evidence="5">3.4.14.10</ecNumber>
    </recommendedName>
    <alternativeName>
        <fullName evidence="15">Tripeptidyl aminopeptidase</fullName>
    </alternativeName>
    <alternativeName>
        <fullName evidence="17">Tripeptidyl-peptidase II</fullName>
    </alternativeName>
</protein>
<dbReference type="InterPro" id="IPR034051">
    <property type="entry name" value="TPP_II_domain"/>
</dbReference>
<keyword evidence="13" id="KW-0007">Acetylation</keyword>
<evidence type="ECO:0000256" key="5">
    <source>
        <dbReference type="ARBA" id="ARBA00012462"/>
    </source>
</evidence>
<dbReference type="InterPro" id="IPR022398">
    <property type="entry name" value="Peptidase_S8_His-AS"/>
</dbReference>
<dbReference type="EC" id="3.4.14.10" evidence="5"/>
<evidence type="ECO:0000256" key="11">
    <source>
        <dbReference type="ARBA" id="ARBA00022801"/>
    </source>
</evidence>
<feature type="domain" description="Tripeptidyl-peptidase II galactose-binding" evidence="24">
    <location>
        <begin position="653"/>
        <end position="740"/>
    </location>
</feature>
<dbReference type="EMBL" id="DYDO01000001">
    <property type="protein sequence ID" value="DBA33112.1"/>
    <property type="molecule type" value="Genomic_DNA"/>
</dbReference>
<dbReference type="InterPro" id="IPR050131">
    <property type="entry name" value="Peptidase_S8_subtilisin-like"/>
</dbReference>
<dbReference type="InterPro" id="IPR046940">
    <property type="entry name" value="TPPII_Ig-like_sf"/>
</dbReference>
<dbReference type="GO" id="GO:0005634">
    <property type="term" value="C:nucleus"/>
    <property type="evidence" value="ECO:0007669"/>
    <property type="project" value="UniProtKB-SubCell"/>
</dbReference>
<feature type="active site" description="Charge relay system" evidence="18">
    <location>
        <position position="448"/>
    </location>
</feature>
<feature type="domain" description="Tripeptidyl-peptidase II first Ig-like" evidence="23">
    <location>
        <begin position="520"/>
        <end position="633"/>
    </location>
</feature>
<dbReference type="AlphaFoldDB" id="A0AAV3BA33"/>
<dbReference type="FunFam" id="1.25.40.710:FF:000001">
    <property type="entry name" value="Tripeptidyl peptidase 2"/>
    <property type="match status" value="1"/>
</dbReference>
<feature type="active site" description="Charge relay system" evidence="18">
    <location>
        <position position="43"/>
    </location>
</feature>
<evidence type="ECO:0000259" key="22">
    <source>
        <dbReference type="Pfam" id="PF12583"/>
    </source>
</evidence>